<dbReference type="Proteomes" id="UP000242763">
    <property type="component" value="Unassembled WGS sequence"/>
</dbReference>
<organism evidence="2 3">
    <name type="scientific">Aquamicrobium aerolatum DSM 21857</name>
    <dbReference type="NCBI Taxonomy" id="1121003"/>
    <lineage>
        <taxon>Bacteria</taxon>
        <taxon>Pseudomonadati</taxon>
        <taxon>Pseudomonadota</taxon>
        <taxon>Alphaproteobacteria</taxon>
        <taxon>Hyphomicrobiales</taxon>
        <taxon>Phyllobacteriaceae</taxon>
        <taxon>Aerobium</taxon>
    </lineage>
</organism>
<feature type="transmembrane region" description="Helical" evidence="1">
    <location>
        <begin position="23"/>
        <end position="48"/>
    </location>
</feature>
<dbReference type="AlphaFoldDB" id="A0A1I3Q5J0"/>
<feature type="transmembrane region" description="Helical" evidence="1">
    <location>
        <begin position="95"/>
        <end position="111"/>
    </location>
</feature>
<keyword evidence="1" id="KW-1133">Transmembrane helix</keyword>
<gene>
    <name evidence="2" type="ORF">SAMN03080618_02555</name>
</gene>
<protein>
    <recommendedName>
        <fullName evidence="4">Holin-X, holin superfamily III</fullName>
    </recommendedName>
</protein>
<proteinExistence type="predicted"/>
<keyword evidence="3" id="KW-1185">Reference proteome</keyword>
<dbReference type="RefSeq" id="WP_091522929.1">
    <property type="nucleotide sequence ID" value="NZ_FORF01000014.1"/>
</dbReference>
<feature type="transmembrane region" description="Helical" evidence="1">
    <location>
        <begin position="54"/>
        <end position="75"/>
    </location>
</feature>
<keyword evidence="1" id="KW-0472">Membrane</keyword>
<accession>A0A1I3Q5J0</accession>
<sequence>MALIGSIATGEASEALARARQSAMIYLVAAILLVLGLVFLLIAAFIALAREIGALQTSLWFGGGFFIIGLLVILLHRLAAKARARRIARQRQAEIKTVVSTAAVTLLPALLASRTGSIAVLAPLAAALGYGVWKENSRRRPDMRSRQD</sequence>
<feature type="transmembrane region" description="Helical" evidence="1">
    <location>
        <begin position="117"/>
        <end position="133"/>
    </location>
</feature>
<reference evidence="3" key="1">
    <citation type="submission" date="2016-10" db="EMBL/GenBank/DDBJ databases">
        <authorList>
            <person name="Varghese N."/>
            <person name="Submissions S."/>
        </authorList>
    </citation>
    <scope>NUCLEOTIDE SEQUENCE [LARGE SCALE GENOMIC DNA]</scope>
    <source>
        <strain evidence="3">DSM 21857</strain>
    </source>
</reference>
<evidence type="ECO:0000313" key="3">
    <source>
        <dbReference type="Proteomes" id="UP000242763"/>
    </source>
</evidence>
<name>A0A1I3Q5J0_9HYPH</name>
<evidence type="ECO:0000313" key="2">
    <source>
        <dbReference type="EMBL" id="SFJ29484.1"/>
    </source>
</evidence>
<dbReference type="EMBL" id="FORF01000014">
    <property type="protein sequence ID" value="SFJ29484.1"/>
    <property type="molecule type" value="Genomic_DNA"/>
</dbReference>
<dbReference type="STRING" id="1121003.SAMN03080618_02555"/>
<evidence type="ECO:0008006" key="4">
    <source>
        <dbReference type="Google" id="ProtNLM"/>
    </source>
</evidence>
<keyword evidence="1" id="KW-0812">Transmembrane</keyword>
<evidence type="ECO:0000256" key="1">
    <source>
        <dbReference type="SAM" id="Phobius"/>
    </source>
</evidence>